<keyword evidence="3 6" id="KW-0812">Transmembrane</keyword>
<gene>
    <name evidence="8" type="ORF">ABEG18_15360</name>
</gene>
<dbReference type="InterPro" id="IPR007267">
    <property type="entry name" value="GtrA_DPMS_TM"/>
</dbReference>
<dbReference type="EMBL" id="CP157484">
    <property type="protein sequence ID" value="XBO37113.1"/>
    <property type="molecule type" value="Genomic_DNA"/>
</dbReference>
<proteinExistence type="inferred from homology"/>
<evidence type="ECO:0000256" key="3">
    <source>
        <dbReference type="ARBA" id="ARBA00022692"/>
    </source>
</evidence>
<evidence type="ECO:0000256" key="5">
    <source>
        <dbReference type="ARBA" id="ARBA00023136"/>
    </source>
</evidence>
<evidence type="ECO:0000256" key="6">
    <source>
        <dbReference type="SAM" id="Phobius"/>
    </source>
</evidence>
<dbReference type="PANTHER" id="PTHR38459:SF1">
    <property type="entry name" value="PROPHAGE BACTOPRENOL-LINKED GLUCOSE TRANSLOCASE HOMOLOG"/>
    <property type="match status" value="1"/>
</dbReference>
<dbReference type="GO" id="GO:0005886">
    <property type="term" value="C:plasma membrane"/>
    <property type="evidence" value="ECO:0007669"/>
    <property type="project" value="TreeGrafter"/>
</dbReference>
<dbReference type="PANTHER" id="PTHR38459">
    <property type="entry name" value="PROPHAGE BACTOPRENOL-LINKED GLUCOSE TRANSLOCASE HOMOLOG"/>
    <property type="match status" value="1"/>
</dbReference>
<evidence type="ECO:0000256" key="2">
    <source>
        <dbReference type="ARBA" id="ARBA00009399"/>
    </source>
</evidence>
<comment type="similarity">
    <text evidence="2">Belongs to the GtrA family.</text>
</comment>
<feature type="transmembrane region" description="Helical" evidence="6">
    <location>
        <begin position="81"/>
        <end position="103"/>
    </location>
</feature>
<dbReference type="InterPro" id="IPR051401">
    <property type="entry name" value="GtrA_CellWall_Glycosyl"/>
</dbReference>
<protein>
    <submittedName>
        <fullName evidence="8">GtrA family protein</fullName>
    </submittedName>
</protein>
<dbReference type="RefSeq" id="WP_406853934.1">
    <property type="nucleotide sequence ID" value="NZ_CP157484.1"/>
</dbReference>
<sequence length="151" mass="16158">MISKAARLILNAQFLRFAGVGAGMAGLNAAVLFALVSVLQLHYLTACAIAFIALTALSAVLNKRLAFLLDDRIRWSELARFFAVSGVSLAFNLLFMSVLVGGFGLHPLIASLAITLPFGLFNYLGHAVFTFGASDHLSDRAWDGGRIGESR</sequence>
<name>A0AAU7J9Z9_9HYPH</name>
<dbReference type="GO" id="GO:0000271">
    <property type="term" value="P:polysaccharide biosynthetic process"/>
    <property type="evidence" value="ECO:0007669"/>
    <property type="project" value="InterPro"/>
</dbReference>
<keyword evidence="4 6" id="KW-1133">Transmembrane helix</keyword>
<evidence type="ECO:0000256" key="4">
    <source>
        <dbReference type="ARBA" id="ARBA00022989"/>
    </source>
</evidence>
<evidence type="ECO:0000313" key="8">
    <source>
        <dbReference type="EMBL" id="XBO37113.1"/>
    </source>
</evidence>
<feature type="transmembrane region" description="Helical" evidence="6">
    <location>
        <begin position="41"/>
        <end position="61"/>
    </location>
</feature>
<evidence type="ECO:0000259" key="7">
    <source>
        <dbReference type="Pfam" id="PF04138"/>
    </source>
</evidence>
<evidence type="ECO:0000256" key="1">
    <source>
        <dbReference type="ARBA" id="ARBA00004141"/>
    </source>
</evidence>
<keyword evidence="5 6" id="KW-0472">Membrane</keyword>
<organism evidence="8">
    <name type="scientific">Alsobacter sp. KACC 23698</name>
    <dbReference type="NCBI Taxonomy" id="3149229"/>
    <lineage>
        <taxon>Bacteria</taxon>
        <taxon>Pseudomonadati</taxon>
        <taxon>Pseudomonadota</taxon>
        <taxon>Alphaproteobacteria</taxon>
        <taxon>Hyphomicrobiales</taxon>
        <taxon>Alsobacteraceae</taxon>
        <taxon>Alsobacter</taxon>
    </lineage>
</organism>
<feature type="transmembrane region" description="Helical" evidence="6">
    <location>
        <begin position="109"/>
        <end position="131"/>
    </location>
</feature>
<dbReference type="AlphaFoldDB" id="A0AAU7J9Z9"/>
<dbReference type="Pfam" id="PF04138">
    <property type="entry name" value="GtrA_DPMS_TM"/>
    <property type="match status" value="1"/>
</dbReference>
<comment type="subcellular location">
    <subcellularLocation>
        <location evidence="1">Membrane</location>
        <topology evidence="1">Multi-pass membrane protein</topology>
    </subcellularLocation>
</comment>
<feature type="transmembrane region" description="Helical" evidence="6">
    <location>
        <begin position="14"/>
        <end position="35"/>
    </location>
</feature>
<reference evidence="8" key="1">
    <citation type="submission" date="2024-05" db="EMBL/GenBank/DDBJ databases">
        <authorList>
            <person name="Kim S."/>
            <person name="Heo J."/>
            <person name="Choi H."/>
            <person name="Choi Y."/>
            <person name="Kwon S.-W."/>
            <person name="Kim Y."/>
        </authorList>
    </citation>
    <scope>NUCLEOTIDE SEQUENCE</scope>
    <source>
        <strain evidence="8">KACC 23698</strain>
    </source>
</reference>
<feature type="domain" description="GtrA/DPMS transmembrane" evidence="7">
    <location>
        <begin position="16"/>
        <end position="131"/>
    </location>
</feature>
<accession>A0AAU7J9Z9</accession>